<dbReference type="SMART" id="SM00903">
    <property type="entry name" value="Flavin_Reduct"/>
    <property type="match status" value="1"/>
</dbReference>
<accession>A0A5D0NA71</accession>
<feature type="domain" description="Flavin reductase like" evidence="3">
    <location>
        <begin position="13"/>
        <end position="158"/>
    </location>
</feature>
<dbReference type="GO" id="GO:0042602">
    <property type="term" value="F:riboflavin reductase (NADPH) activity"/>
    <property type="evidence" value="ECO:0007669"/>
    <property type="project" value="TreeGrafter"/>
</dbReference>
<dbReference type="AlphaFoldDB" id="A0A5D0NA71"/>
<dbReference type="PANTHER" id="PTHR30466:SF11">
    <property type="entry name" value="FLAVIN-DEPENDENT MONOOXYGENASE, REDUCTASE SUBUNIT HSAB"/>
    <property type="match status" value="1"/>
</dbReference>
<evidence type="ECO:0000313" key="5">
    <source>
        <dbReference type="Proteomes" id="UP000323380"/>
    </source>
</evidence>
<reference evidence="4 5" key="1">
    <citation type="submission" date="2019-08" db="EMBL/GenBank/DDBJ databases">
        <title>Actinomadura sp. nov. CYP1-5 isolated from mountain soil.</title>
        <authorList>
            <person name="Songsumanus A."/>
            <person name="Kuncharoen N."/>
            <person name="Kudo T."/>
            <person name="Yuki M."/>
            <person name="Igarashi Y."/>
            <person name="Tanasupawat S."/>
        </authorList>
    </citation>
    <scope>NUCLEOTIDE SEQUENCE [LARGE SCALE GENOMIC DNA]</scope>
    <source>
        <strain evidence="4 5">JCM 14158</strain>
    </source>
</reference>
<dbReference type="InterPro" id="IPR002563">
    <property type="entry name" value="Flavin_Rdtase-like_dom"/>
</dbReference>
<evidence type="ECO:0000313" key="4">
    <source>
        <dbReference type="EMBL" id="TYB41258.1"/>
    </source>
</evidence>
<dbReference type="Pfam" id="PF01613">
    <property type="entry name" value="Flavin_Reduct"/>
    <property type="match status" value="1"/>
</dbReference>
<dbReference type="InterPro" id="IPR050268">
    <property type="entry name" value="NADH-dep_flavin_reductase"/>
</dbReference>
<dbReference type="Gene3D" id="2.30.110.10">
    <property type="entry name" value="Electron Transport, Fmn-binding Protein, Chain A"/>
    <property type="match status" value="1"/>
</dbReference>
<proteinExistence type="inferred from homology"/>
<keyword evidence="2" id="KW-0560">Oxidoreductase</keyword>
<dbReference type="Proteomes" id="UP000323380">
    <property type="component" value="Unassembled WGS sequence"/>
</dbReference>
<dbReference type="STRING" id="1220554.GCA_001552135_06238"/>
<gene>
    <name evidence="4" type="ORF">FXF69_36845</name>
</gene>
<dbReference type="RefSeq" id="WP_067899605.1">
    <property type="nucleotide sequence ID" value="NZ_VSFG01000011.1"/>
</dbReference>
<protein>
    <submittedName>
        <fullName evidence="4">Flavin reductase family protein</fullName>
    </submittedName>
</protein>
<dbReference type="InterPro" id="IPR012349">
    <property type="entry name" value="Split_barrel_FMN-bd"/>
</dbReference>
<sequence>MHPVEERWFRQVLQHVPTAVVVISGVDGTGAPVGFACGSFFSVSLDPPLVGFCVARTSTTWPRMAEGGGFCANVLADDQEETSGRFARSGGDKFAGVEWHRGTSGRPYLDRAVAWVDCATTAVHEAGDHLIVVGTVAELLLHPREPRPLVFHRGGYGAVAETVSTGEMVSTGEPAPAQKRQAS</sequence>
<organism evidence="4 5">
    <name type="scientific">Actinomadura chibensis</name>
    <dbReference type="NCBI Taxonomy" id="392828"/>
    <lineage>
        <taxon>Bacteria</taxon>
        <taxon>Bacillati</taxon>
        <taxon>Actinomycetota</taxon>
        <taxon>Actinomycetes</taxon>
        <taxon>Streptosporangiales</taxon>
        <taxon>Thermomonosporaceae</taxon>
        <taxon>Actinomadura</taxon>
    </lineage>
</organism>
<evidence type="ECO:0000256" key="1">
    <source>
        <dbReference type="ARBA" id="ARBA00008898"/>
    </source>
</evidence>
<comment type="caution">
    <text evidence="4">The sequence shown here is derived from an EMBL/GenBank/DDBJ whole genome shotgun (WGS) entry which is preliminary data.</text>
</comment>
<dbReference type="SUPFAM" id="SSF50475">
    <property type="entry name" value="FMN-binding split barrel"/>
    <property type="match status" value="1"/>
</dbReference>
<evidence type="ECO:0000256" key="2">
    <source>
        <dbReference type="ARBA" id="ARBA00023002"/>
    </source>
</evidence>
<keyword evidence="5" id="KW-1185">Reference proteome</keyword>
<dbReference type="GO" id="GO:0010181">
    <property type="term" value="F:FMN binding"/>
    <property type="evidence" value="ECO:0007669"/>
    <property type="project" value="InterPro"/>
</dbReference>
<name>A0A5D0NA71_9ACTN</name>
<evidence type="ECO:0000259" key="3">
    <source>
        <dbReference type="SMART" id="SM00903"/>
    </source>
</evidence>
<comment type="similarity">
    <text evidence="1">Belongs to the non-flavoprotein flavin reductase family.</text>
</comment>
<dbReference type="PANTHER" id="PTHR30466">
    <property type="entry name" value="FLAVIN REDUCTASE"/>
    <property type="match status" value="1"/>
</dbReference>
<dbReference type="EMBL" id="VSFG01000011">
    <property type="protein sequence ID" value="TYB41258.1"/>
    <property type="molecule type" value="Genomic_DNA"/>
</dbReference>